<dbReference type="InParanoid" id="E9G7D4"/>
<dbReference type="EMBL" id="GL732534">
    <property type="protein sequence ID" value="EFX84666.1"/>
    <property type="molecule type" value="Genomic_DNA"/>
</dbReference>
<sequence length="232" mass="27294">MTGVSLSGRRSGFIPNSIFINQAVKSTTVVPPLQGTVNKMCGSAACSGTLYEWKIPEESIEMIWEQLLSYLISLDTKADRFGEWKEQKPLLENLFYRFFKLGLKLIELRDCVKNYPSNVDATIKSLIGNRRWIQRHLYLYTLLDYDCLMASTFHYVCRFRSGIQFLVDDFSDISFRFDQILKNFKCGDFLNEHNDLEEFDDTLYMLKPTNCYLYPCTFDNTSSIPKHHWWWF</sequence>
<gene>
    <name evidence="1" type="ORF">DAPPUDRAFT_301127</name>
</gene>
<accession>E9G7D4</accession>
<organism evidence="1 2">
    <name type="scientific">Daphnia pulex</name>
    <name type="common">Water flea</name>
    <dbReference type="NCBI Taxonomy" id="6669"/>
    <lineage>
        <taxon>Eukaryota</taxon>
        <taxon>Metazoa</taxon>
        <taxon>Ecdysozoa</taxon>
        <taxon>Arthropoda</taxon>
        <taxon>Crustacea</taxon>
        <taxon>Branchiopoda</taxon>
        <taxon>Diplostraca</taxon>
        <taxon>Cladocera</taxon>
        <taxon>Anomopoda</taxon>
        <taxon>Daphniidae</taxon>
        <taxon>Daphnia</taxon>
    </lineage>
</organism>
<dbReference type="KEGG" id="dpx:DAPPUDRAFT_301127"/>
<dbReference type="eggNOG" id="ENOG502SXPN">
    <property type="taxonomic scope" value="Eukaryota"/>
</dbReference>
<keyword evidence="2" id="KW-1185">Reference proteome</keyword>
<evidence type="ECO:0000313" key="2">
    <source>
        <dbReference type="Proteomes" id="UP000000305"/>
    </source>
</evidence>
<dbReference type="Proteomes" id="UP000000305">
    <property type="component" value="Unassembled WGS sequence"/>
</dbReference>
<evidence type="ECO:0000313" key="1">
    <source>
        <dbReference type="EMBL" id="EFX84666.1"/>
    </source>
</evidence>
<dbReference type="AlphaFoldDB" id="E9G7D4"/>
<protein>
    <submittedName>
        <fullName evidence="1">Uncharacterized protein</fullName>
    </submittedName>
</protein>
<proteinExistence type="predicted"/>
<reference evidence="1 2" key="1">
    <citation type="journal article" date="2011" name="Science">
        <title>The ecoresponsive genome of Daphnia pulex.</title>
        <authorList>
            <person name="Colbourne J.K."/>
            <person name="Pfrender M.E."/>
            <person name="Gilbert D."/>
            <person name="Thomas W.K."/>
            <person name="Tucker A."/>
            <person name="Oakley T.H."/>
            <person name="Tokishita S."/>
            <person name="Aerts A."/>
            <person name="Arnold G.J."/>
            <person name="Basu M.K."/>
            <person name="Bauer D.J."/>
            <person name="Caceres C.E."/>
            <person name="Carmel L."/>
            <person name="Casola C."/>
            <person name="Choi J.H."/>
            <person name="Detter J.C."/>
            <person name="Dong Q."/>
            <person name="Dusheyko S."/>
            <person name="Eads B.D."/>
            <person name="Frohlich T."/>
            <person name="Geiler-Samerotte K.A."/>
            <person name="Gerlach D."/>
            <person name="Hatcher P."/>
            <person name="Jogdeo S."/>
            <person name="Krijgsveld J."/>
            <person name="Kriventseva E.V."/>
            <person name="Kultz D."/>
            <person name="Laforsch C."/>
            <person name="Lindquist E."/>
            <person name="Lopez J."/>
            <person name="Manak J.R."/>
            <person name="Muller J."/>
            <person name="Pangilinan J."/>
            <person name="Patwardhan R.P."/>
            <person name="Pitluck S."/>
            <person name="Pritham E.J."/>
            <person name="Rechtsteiner A."/>
            <person name="Rho M."/>
            <person name="Rogozin I.B."/>
            <person name="Sakarya O."/>
            <person name="Salamov A."/>
            <person name="Schaack S."/>
            <person name="Shapiro H."/>
            <person name="Shiga Y."/>
            <person name="Skalitzky C."/>
            <person name="Smith Z."/>
            <person name="Souvorov A."/>
            <person name="Sung W."/>
            <person name="Tang Z."/>
            <person name="Tsuchiya D."/>
            <person name="Tu H."/>
            <person name="Vos H."/>
            <person name="Wang M."/>
            <person name="Wolf Y.I."/>
            <person name="Yamagata H."/>
            <person name="Yamada T."/>
            <person name="Ye Y."/>
            <person name="Shaw J.R."/>
            <person name="Andrews J."/>
            <person name="Crease T.J."/>
            <person name="Tang H."/>
            <person name="Lucas S.M."/>
            <person name="Robertson H.M."/>
            <person name="Bork P."/>
            <person name="Koonin E.V."/>
            <person name="Zdobnov E.M."/>
            <person name="Grigoriev I.V."/>
            <person name="Lynch M."/>
            <person name="Boore J.L."/>
        </authorList>
    </citation>
    <scope>NUCLEOTIDE SEQUENCE [LARGE SCALE GENOMIC DNA]</scope>
</reference>
<name>E9G7D4_DAPPU</name>
<dbReference type="HOGENOM" id="CLU_1195895_0_0_1"/>